<dbReference type="RefSeq" id="XP_027619565.1">
    <property type="nucleotide sequence ID" value="XM_027763764.1"/>
</dbReference>
<reference evidence="2 3" key="1">
    <citation type="journal article" date="2018" name="Sci. Rep.">
        <title>Genome sequence of the cauliflower mushroom Sparassis crispa (Hanabiratake) and its association with beneficial usage.</title>
        <authorList>
            <person name="Kiyama R."/>
            <person name="Furutani Y."/>
            <person name="Kawaguchi K."/>
            <person name="Nakanishi T."/>
        </authorList>
    </citation>
    <scope>NUCLEOTIDE SEQUENCE [LARGE SCALE GENOMIC DNA]</scope>
</reference>
<proteinExistence type="predicted"/>
<evidence type="ECO:0000256" key="1">
    <source>
        <dbReference type="SAM" id="MobiDB-lite"/>
    </source>
</evidence>
<evidence type="ECO:0000313" key="2">
    <source>
        <dbReference type="EMBL" id="GBE88652.1"/>
    </source>
</evidence>
<sequence>MADTEDGHSRDNSDTATVIEEGTSSEHQHHSGQTINLNDFFANISFPFRFDRRREDFRAPDMVWTQVPRTASPLPARGRTGAAPLRFREVHPG</sequence>
<protein>
    <submittedName>
        <fullName evidence="2">Uncharacterized protein</fullName>
    </submittedName>
</protein>
<gene>
    <name evidence="2" type="ORF">SCP_1400570</name>
</gene>
<comment type="caution">
    <text evidence="2">The sequence shown here is derived from an EMBL/GenBank/DDBJ whole genome shotgun (WGS) entry which is preliminary data.</text>
</comment>
<dbReference type="GeneID" id="38785569"/>
<keyword evidence="3" id="KW-1185">Reference proteome</keyword>
<dbReference type="InParanoid" id="A0A401H2M5"/>
<name>A0A401H2M5_9APHY</name>
<feature type="region of interest" description="Disordered" evidence="1">
    <location>
        <begin position="70"/>
        <end position="93"/>
    </location>
</feature>
<feature type="region of interest" description="Disordered" evidence="1">
    <location>
        <begin position="1"/>
        <end position="34"/>
    </location>
</feature>
<dbReference type="Proteomes" id="UP000287166">
    <property type="component" value="Unassembled WGS sequence"/>
</dbReference>
<feature type="compositionally biased region" description="Basic and acidic residues" evidence="1">
    <location>
        <begin position="1"/>
        <end position="13"/>
    </location>
</feature>
<evidence type="ECO:0000313" key="3">
    <source>
        <dbReference type="Proteomes" id="UP000287166"/>
    </source>
</evidence>
<dbReference type="EMBL" id="BFAD01000014">
    <property type="protein sequence ID" value="GBE88652.1"/>
    <property type="molecule type" value="Genomic_DNA"/>
</dbReference>
<accession>A0A401H2M5</accession>
<dbReference type="AlphaFoldDB" id="A0A401H2M5"/>
<organism evidence="2 3">
    <name type="scientific">Sparassis crispa</name>
    <dbReference type="NCBI Taxonomy" id="139825"/>
    <lineage>
        <taxon>Eukaryota</taxon>
        <taxon>Fungi</taxon>
        <taxon>Dikarya</taxon>
        <taxon>Basidiomycota</taxon>
        <taxon>Agaricomycotina</taxon>
        <taxon>Agaricomycetes</taxon>
        <taxon>Polyporales</taxon>
        <taxon>Sparassidaceae</taxon>
        <taxon>Sparassis</taxon>
    </lineage>
</organism>